<protein>
    <recommendedName>
        <fullName evidence="3">Lipoprotein</fullName>
    </recommendedName>
</protein>
<comment type="caution">
    <text evidence="1">The sequence shown here is derived from an EMBL/GenBank/DDBJ whole genome shotgun (WGS) entry which is preliminary data.</text>
</comment>
<name>A0A176K0B0_9BACT</name>
<proteinExistence type="predicted"/>
<dbReference type="STRING" id="1453497.AT15_00580"/>
<dbReference type="RefSeq" id="WP_235598526.1">
    <property type="nucleotide sequence ID" value="NZ_JFHK01000015.1"/>
</dbReference>
<keyword evidence="2" id="KW-1185">Reference proteome</keyword>
<gene>
    <name evidence="1" type="ORF">AT15_00580</name>
</gene>
<reference evidence="1 2" key="1">
    <citation type="submission" date="2014-02" db="EMBL/GenBank/DDBJ databases">
        <title>Kosmotoga genome sequencing.</title>
        <authorList>
            <person name="Pollo S.M."/>
            <person name="Charchuk R."/>
            <person name="Nesbo C.L."/>
        </authorList>
    </citation>
    <scope>NUCLEOTIDE SEQUENCE [LARGE SCALE GENOMIC DNA]</scope>
    <source>
        <strain evidence="1 2">S304</strain>
    </source>
</reference>
<dbReference type="Proteomes" id="UP000077339">
    <property type="component" value="Unassembled WGS sequence"/>
</dbReference>
<dbReference type="AlphaFoldDB" id="A0A176K0B0"/>
<dbReference type="EMBL" id="JFHK01000015">
    <property type="protein sequence ID" value="OAA30042.1"/>
    <property type="molecule type" value="Genomic_DNA"/>
</dbReference>
<sequence length="180" mass="19724">MKKAKWLIPMLLVVVLLSSSCIWLFLSCVDFEGPAVGTTYHVGDTTMLKFTKLVFEGFYWTGSSTPYLGGEATIHNNLMAGHTGKDLNLNNISVKFEFKAAYSKLTLYFGEYGGNVNLTINGILKNTDDFLDLDGSTVGGVLITVTMTTVEKGLLTLEGNIHSFSIGGQELWIDHVCPEK</sequence>
<dbReference type="PATRIC" id="fig|1453497.3.peg.128"/>
<evidence type="ECO:0000313" key="2">
    <source>
        <dbReference type="Proteomes" id="UP000077339"/>
    </source>
</evidence>
<evidence type="ECO:0000313" key="1">
    <source>
        <dbReference type="EMBL" id="OAA30042.1"/>
    </source>
</evidence>
<evidence type="ECO:0008006" key="3">
    <source>
        <dbReference type="Google" id="ProtNLM"/>
    </source>
</evidence>
<dbReference type="PROSITE" id="PS51257">
    <property type="entry name" value="PROKAR_LIPOPROTEIN"/>
    <property type="match status" value="1"/>
</dbReference>
<organism evidence="1 2">
    <name type="scientific">Kosmotoga arenicorallina S304</name>
    <dbReference type="NCBI Taxonomy" id="1453497"/>
    <lineage>
        <taxon>Bacteria</taxon>
        <taxon>Thermotogati</taxon>
        <taxon>Thermotogota</taxon>
        <taxon>Thermotogae</taxon>
        <taxon>Kosmotogales</taxon>
        <taxon>Kosmotogaceae</taxon>
        <taxon>Kosmotoga</taxon>
    </lineage>
</organism>
<accession>A0A176K0B0</accession>